<evidence type="ECO:0000256" key="1">
    <source>
        <dbReference type="ARBA" id="ARBA00001974"/>
    </source>
</evidence>
<comment type="similarity">
    <text evidence="2">Belongs to the GMC oxidoreductase family.</text>
</comment>
<dbReference type="EMBL" id="JAUEPT010000090">
    <property type="protein sequence ID" value="KAK0432723.1"/>
    <property type="molecule type" value="Genomic_DNA"/>
</dbReference>
<evidence type="ECO:0000256" key="2">
    <source>
        <dbReference type="ARBA" id="ARBA00010790"/>
    </source>
</evidence>
<dbReference type="Gene3D" id="3.30.560.10">
    <property type="entry name" value="Glucose Oxidase, domain 3"/>
    <property type="match status" value="1"/>
</dbReference>
<dbReference type="GO" id="GO:0050660">
    <property type="term" value="F:flavin adenine dinucleotide binding"/>
    <property type="evidence" value="ECO:0007669"/>
    <property type="project" value="InterPro"/>
</dbReference>
<evidence type="ECO:0000313" key="4">
    <source>
        <dbReference type="EMBL" id="KAK0432723.1"/>
    </source>
</evidence>
<dbReference type="SUPFAM" id="SSF54373">
    <property type="entry name" value="FAD-linked reductases, C-terminal domain"/>
    <property type="match status" value="1"/>
</dbReference>
<comment type="caution">
    <text evidence="4">The sequence shown here is derived from an EMBL/GenBank/DDBJ whole genome shotgun (WGS) entry which is preliminary data.</text>
</comment>
<name>A0AA39MG92_9AGAR</name>
<accession>A0AA39MG92</accession>
<dbReference type="InterPro" id="IPR036188">
    <property type="entry name" value="FAD/NAD-bd_sf"/>
</dbReference>
<dbReference type="InterPro" id="IPR007867">
    <property type="entry name" value="GMC_OxRtase_C"/>
</dbReference>
<dbReference type="Gene3D" id="3.50.50.60">
    <property type="entry name" value="FAD/NAD(P)-binding domain"/>
    <property type="match status" value="1"/>
</dbReference>
<organism evidence="4 5">
    <name type="scientific">Armillaria borealis</name>
    <dbReference type="NCBI Taxonomy" id="47425"/>
    <lineage>
        <taxon>Eukaryota</taxon>
        <taxon>Fungi</taxon>
        <taxon>Dikarya</taxon>
        <taxon>Basidiomycota</taxon>
        <taxon>Agaricomycotina</taxon>
        <taxon>Agaricomycetes</taxon>
        <taxon>Agaricomycetidae</taxon>
        <taxon>Agaricales</taxon>
        <taxon>Marasmiineae</taxon>
        <taxon>Physalacriaceae</taxon>
        <taxon>Armillaria</taxon>
    </lineage>
</organism>
<sequence>MQGYPASRGQLHITSDDIYAHPDFDSGFLSHPADVAALRWGYKKGRELIRRLGVYRGPLAPAHPQFAAGSAAAAALAENGPVALDAPKITYSKEDDEAISANVRNFVATTWHSLGTCPMKPREQGGVINNDLNVYGTTGLKIADFSIAPANVNCRRLLSQRILEFTPKKIKFPESFRPPETNHETRRDRVGTGRIAIYGILLVSGLVSEHQKLSRNFTIFGVIKGV</sequence>
<keyword evidence="5" id="KW-1185">Reference proteome</keyword>
<dbReference type="SUPFAM" id="SSF51905">
    <property type="entry name" value="FAD/NAD(P)-binding domain"/>
    <property type="match status" value="1"/>
</dbReference>
<dbReference type="Proteomes" id="UP001175226">
    <property type="component" value="Unassembled WGS sequence"/>
</dbReference>
<dbReference type="AlphaFoldDB" id="A0AA39MG92"/>
<comment type="cofactor">
    <cofactor evidence="1">
        <name>FAD</name>
        <dbReference type="ChEBI" id="CHEBI:57692"/>
    </cofactor>
</comment>
<protein>
    <submittedName>
        <fullName evidence="4">GMC oxidoreductase-domain-containing protein</fullName>
    </submittedName>
</protein>
<dbReference type="PANTHER" id="PTHR11552">
    <property type="entry name" value="GLUCOSE-METHANOL-CHOLINE GMC OXIDOREDUCTASE"/>
    <property type="match status" value="1"/>
</dbReference>
<proteinExistence type="inferred from homology"/>
<dbReference type="Pfam" id="PF05199">
    <property type="entry name" value="GMC_oxred_C"/>
    <property type="match status" value="1"/>
</dbReference>
<evidence type="ECO:0000259" key="3">
    <source>
        <dbReference type="Pfam" id="PF05199"/>
    </source>
</evidence>
<reference evidence="4" key="1">
    <citation type="submission" date="2023-06" db="EMBL/GenBank/DDBJ databases">
        <authorList>
            <consortium name="Lawrence Berkeley National Laboratory"/>
            <person name="Ahrendt S."/>
            <person name="Sahu N."/>
            <person name="Indic B."/>
            <person name="Wong-Bajracharya J."/>
            <person name="Merenyi Z."/>
            <person name="Ke H.-M."/>
            <person name="Monk M."/>
            <person name="Kocsube S."/>
            <person name="Drula E."/>
            <person name="Lipzen A."/>
            <person name="Balint B."/>
            <person name="Henrissat B."/>
            <person name="Andreopoulos B."/>
            <person name="Martin F.M."/>
            <person name="Harder C.B."/>
            <person name="Rigling D."/>
            <person name="Ford K.L."/>
            <person name="Foster G.D."/>
            <person name="Pangilinan J."/>
            <person name="Papanicolaou A."/>
            <person name="Barry K."/>
            <person name="LaButti K."/>
            <person name="Viragh M."/>
            <person name="Koriabine M."/>
            <person name="Yan M."/>
            <person name="Riley R."/>
            <person name="Champramary S."/>
            <person name="Plett K.L."/>
            <person name="Tsai I.J."/>
            <person name="Slot J."/>
            <person name="Sipos G."/>
            <person name="Plett J."/>
            <person name="Nagy L.G."/>
            <person name="Grigoriev I.V."/>
        </authorList>
    </citation>
    <scope>NUCLEOTIDE SEQUENCE</scope>
    <source>
        <strain evidence="4">FPL87.14</strain>
    </source>
</reference>
<dbReference type="InterPro" id="IPR012132">
    <property type="entry name" value="GMC_OxRdtase"/>
</dbReference>
<gene>
    <name evidence="4" type="ORF">EV421DRAFT_2040564</name>
</gene>
<dbReference type="GO" id="GO:0016614">
    <property type="term" value="F:oxidoreductase activity, acting on CH-OH group of donors"/>
    <property type="evidence" value="ECO:0007669"/>
    <property type="project" value="InterPro"/>
</dbReference>
<feature type="domain" description="Glucose-methanol-choline oxidoreductase C-terminal" evidence="3">
    <location>
        <begin position="5"/>
        <end position="154"/>
    </location>
</feature>
<evidence type="ECO:0000313" key="5">
    <source>
        <dbReference type="Proteomes" id="UP001175226"/>
    </source>
</evidence>
<dbReference type="PANTHER" id="PTHR11552:SF78">
    <property type="entry name" value="GLUCOSE-METHANOL-CHOLINE OXIDOREDUCTASE N-TERMINAL DOMAIN-CONTAINING PROTEIN"/>
    <property type="match status" value="1"/>
</dbReference>